<gene>
    <name evidence="2" type="ORF">SAMN04487860_101245</name>
</gene>
<sequence>MRDHDPKDPLRYRRTLHGTLIGITFFVGIGGFIAAMIIAKIGYKFLAAKFFWGGIIGAMITGTIAYMIPLFNFKKHIAYLEKRCTAKVIGRCTQNNERPTYQVSDYIKLMPYYSKPDDGTSDSAEHDVLYYDPEYTVEYDGQIYHLCEHLYSVCPIEKEGMRTLYIDPSSPDVFYDEHRYSMELKRAKENSRDTLSILFKFYFFVLLIFALYLFL</sequence>
<evidence type="ECO:0000256" key="1">
    <source>
        <dbReference type="SAM" id="Phobius"/>
    </source>
</evidence>
<dbReference type="EMBL" id="FRCT01000001">
    <property type="protein sequence ID" value="SHM14518.1"/>
    <property type="molecule type" value="Genomic_DNA"/>
</dbReference>
<name>A0A1M7GEH5_RUMFL</name>
<dbReference type="Proteomes" id="UP000184394">
    <property type="component" value="Unassembled WGS sequence"/>
</dbReference>
<feature type="transmembrane region" description="Helical" evidence="1">
    <location>
        <begin position="50"/>
        <end position="73"/>
    </location>
</feature>
<feature type="transmembrane region" description="Helical" evidence="1">
    <location>
        <begin position="195"/>
        <end position="214"/>
    </location>
</feature>
<organism evidence="2 3">
    <name type="scientific">Ruminococcus flavefaciens</name>
    <dbReference type="NCBI Taxonomy" id="1265"/>
    <lineage>
        <taxon>Bacteria</taxon>
        <taxon>Bacillati</taxon>
        <taxon>Bacillota</taxon>
        <taxon>Clostridia</taxon>
        <taxon>Eubacteriales</taxon>
        <taxon>Oscillospiraceae</taxon>
        <taxon>Ruminococcus</taxon>
    </lineage>
</organism>
<proteinExistence type="predicted"/>
<evidence type="ECO:0000313" key="3">
    <source>
        <dbReference type="Proteomes" id="UP000184394"/>
    </source>
</evidence>
<keyword evidence="1" id="KW-0472">Membrane</keyword>
<dbReference type="RefSeq" id="WP_072947920.1">
    <property type="nucleotide sequence ID" value="NZ_FRCT01000001.1"/>
</dbReference>
<keyword evidence="1" id="KW-1133">Transmembrane helix</keyword>
<keyword evidence="1" id="KW-0812">Transmembrane</keyword>
<reference evidence="2 3" key="1">
    <citation type="submission" date="2016-11" db="EMBL/GenBank/DDBJ databases">
        <authorList>
            <person name="Jaros S."/>
            <person name="Januszkiewicz K."/>
            <person name="Wedrychowicz H."/>
        </authorList>
    </citation>
    <scope>NUCLEOTIDE SEQUENCE [LARGE SCALE GENOMIC DNA]</scope>
    <source>
        <strain evidence="2 3">Y1</strain>
    </source>
</reference>
<dbReference type="AlphaFoldDB" id="A0A1M7GEH5"/>
<feature type="transmembrane region" description="Helical" evidence="1">
    <location>
        <begin position="20"/>
        <end position="38"/>
    </location>
</feature>
<accession>A0A1M7GEH5</accession>
<protein>
    <submittedName>
        <fullName evidence="2">Uncharacterized protein</fullName>
    </submittedName>
</protein>
<evidence type="ECO:0000313" key="2">
    <source>
        <dbReference type="EMBL" id="SHM14518.1"/>
    </source>
</evidence>